<evidence type="ECO:0000313" key="3">
    <source>
        <dbReference type="Proteomes" id="UP000653411"/>
    </source>
</evidence>
<feature type="compositionally biased region" description="Basic and acidic residues" evidence="1">
    <location>
        <begin position="43"/>
        <end position="61"/>
    </location>
</feature>
<reference evidence="2" key="1">
    <citation type="journal article" date="2014" name="Int. J. Syst. Evol. Microbiol.">
        <title>Complete genome sequence of Corynebacterium casei LMG S-19264T (=DSM 44701T), isolated from a smear-ripened cheese.</title>
        <authorList>
            <consortium name="US DOE Joint Genome Institute (JGI-PGF)"/>
            <person name="Walter F."/>
            <person name="Albersmeier A."/>
            <person name="Kalinowski J."/>
            <person name="Ruckert C."/>
        </authorList>
    </citation>
    <scope>NUCLEOTIDE SEQUENCE</scope>
    <source>
        <strain evidence="2">CGMCC 4.7110</strain>
    </source>
</reference>
<organism evidence="2 3">
    <name type="scientific">Streptomyces fuscichromogenes</name>
    <dbReference type="NCBI Taxonomy" id="1324013"/>
    <lineage>
        <taxon>Bacteria</taxon>
        <taxon>Bacillati</taxon>
        <taxon>Actinomycetota</taxon>
        <taxon>Actinomycetes</taxon>
        <taxon>Kitasatosporales</taxon>
        <taxon>Streptomycetaceae</taxon>
        <taxon>Streptomyces</taxon>
    </lineage>
</organism>
<dbReference type="Proteomes" id="UP000653411">
    <property type="component" value="Unassembled WGS sequence"/>
</dbReference>
<evidence type="ECO:0000256" key="1">
    <source>
        <dbReference type="SAM" id="MobiDB-lite"/>
    </source>
</evidence>
<dbReference type="AlphaFoldDB" id="A0A918CUY7"/>
<evidence type="ECO:0000313" key="2">
    <source>
        <dbReference type="EMBL" id="GGN30742.1"/>
    </source>
</evidence>
<name>A0A918CUY7_9ACTN</name>
<proteinExistence type="predicted"/>
<reference evidence="2" key="2">
    <citation type="submission" date="2020-09" db="EMBL/GenBank/DDBJ databases">
        <authorList>
            <person name="Sun Q."/>
            <person name="Zhou Y."/>
        </authorList>
    </citation>
    <scope>NUCLEOTIDE SEQUENCE</scope>
    <source>
        <strain evidence="2">CGMCC 4.7110</strain>
    </source>
</reference>
<protein>
    <submittedName>
        <fullName evidence="2">Uncharacterized protein</fullName>
    </submittedName>
</protein>
<feature type="region of interest" description="Disordered" evidence="1">
    <location>
        <begin position="85"/>
        <end position="126"/>
    </location>
</feature>
<feature type="compositionally biased region" description="Low complexity" evidence="1">
    <location>
        <begin position="16"/>
        <end position="33"/>
    </location>
</feature>
<comment type="caution">
    <text evidence="2">The sequence shown here is derived from an EMBL/GenBank/DDBJ whole genome shotgun (WGS) entry which is preliminary data.</text>
</comment>
<keyword evidence="3" id="KW-1185">Reference proteome</keyword>
<dbReference type="EMBL" id="BMML01000019">
    <property type="protein sequence ID" value="GGN30742.1"/>
    <property type="molecule type" value="Genomic_DNA"/>
</dbReference>
<gene>
    <name evidence="2" type="ORF">GCM10011578_068100</name>
</gene>
<feature type="region of interest" description="Disordered" evidence="1">
    <location>
        <begin position="1"/>
        <end position="64"/>
    </location>
</feature>
<accession>A0A918CUY7</accession>
<sequence>MAAPVGPVRGPATGSGPRAPGPALRAPWLRAPGSGLPAPGSRRGLDRGLDARPDDARDRLTDGTVESANLVHRQLRRDLVTVRAAEPPRLPRRTHDTSAPGPAGVVRDNARWSAPRTGPPSPVQLNVLPWPPGCRFLMADPRLSGHS</sequence>